<dbReference type="OrthoDB" id="3269456at2759"/>
<proteinExistence type="predicted"/>
<evidence type="ECO:0000313" key="1">
    <source>
        <dbReference type="EMBL" id="KIJ42110.1"/>
    </source>
</evidence>
<dbReference type="AlphaFoldDB" id="A0A0C9VU73"/>
<reference evidence="1 2" key="1">
    <citation type="submission" date="2014-06" db="EMBL/GenBank/DDBJ databases">
        <title>Evolutionary Origins and Diversification of the Mycorrhizal Mutualists.</title>
        <authorList>
            <consortium name="DOE Joint Genome Institute"/>
            <consortium name="Mycorrhizal Genomics Consortium"/>
            <person name="Kohler A."/>
            <person name="Kuo A."/>
            <person name="Nagy L.G."/>
            <person name="Floudas D."/>
            <person name="Copeland A."/>
            <person name="Barry K.W."/>
            <person name="Cichocki N."/>
            <person name="Veneault-Fourrey C."/>
            <person name="LaButti K."/>
            <person name="Lindquist E.A."/>
            <person name="Lipzen A."/>
            <person name="Lundell T."/>
            <person name="Morin E."/>
            <person name="Murat C."/>
            <person name="Riley R."/>
            <person name="Ohm R."/>
            <person name="Sun H."/>
            <person name="Tunlid A."/>
            <person name="Henrissat B."/>
            <person name="Grigoriev I.V."/>
            <person name="Hibbett D.S."/>
            <person name="Martin F."/>
        </authorList>
    </citation>
    <scope>NUCLEOTIDE SEQUENCE [LARGE SCALE GENOMIC DNA]</scope>
    <source>
        <strain evidence="1 2">SS14</strain>
    </source>
</reference>
<sequence>MSSNNEIESLLKGLVLQPNHCDALSAIMKARAKGERAAVQLALYRTPKFILSKMVVREDANNFMRLYWLDGTGNDEVCFDVQGYLSHCSLPTFRPRHKFPRNPLDALQEVKLVGRGVEEFTAVQDAINSVYRLFVAESYEGAYQTLEFDTVAGIPVLTFNTRYFMKNKAAGCEVSIPVAMDANGVLQNVLRNRSNALKFTEDNVVNYMRRDTIDGVVMYNSCKPDVFRKGQLVEVQVSFIGIPERDGKRTFRSKLNTVVWMGHGCAIDILDHTSSSGKDVAAESAVCQKRVIPYGDGPNIRRLRTKLDSVQFGEDI</sequence>
<organism evidence="1 2">
    <name type="scientific">Sphaerobolus stellatus (strain SS14)</name>
    <dbReference type="NCBI Taxonomy" id="990650"/>
    <lineage>
        <taxon>Eukaryota</taxon>
        <taxon>Fungi</taxon>
        <taxon>Dikarya</taxon>
        <taxon>Basidiomycota</taxon>
        <taxon>Agaricomycotina</taxon>
        <taxon>Agaricomycetes</taxon>
        <taxon>Phallomycetidae</taxon>
        <taxon>Geastrales</taxon>
        <taxon>Sphaerobolaceae</taxon>
        <taxon>Sphaerobolus</taxon>
    </lineage>
</organism>
<gene>
    <name evidence="1" type="ORF">M422DRAFT_254803</name>
</gene>
<evidence type="ECO:0000313" key="2">
    <source>
        <dbReference type="Proteomes" id="UP000054279"/>
    </source>
</evidence>
<dbReference type="EMBL" id="KN837132">
    <property type="protein sequence ID" value="KIJ42110.1"/>
    <property type="molecule type" value="Genomic_DNA"/>
</dbReference>
<dbReference type="Proteomes" id="UP000054279">
    <property type="component" value="Unassembled WGS sequence"/>
</dbReference>
<protein>
    <submittedName>
        <fullName evidence="1">Uncharacterized protein</fullName>
    </submittedName>
</protein>
<accession>A0A0C9VU73</accession>
<name>A0A0C9VU73_SPHS4</name>
<keyword evidence="2" id="KW-1185">Reference proteome</keyword>
<dbReference type="HOGENOM" id="CLU_076421_0_0_1"/>